<gene>
    <name evidence="3" type="ORF">C7Y72_12490</name>
</gene>
<name>A0A2T4UMD4_9ACTN</name>
<organism evidence="3 4">
    <name type="scientific">Paraconexibacter algicola</name>
    <dbReference type="NCBI Taxonomy" id="2133960"/>
    <lineage>
        <taxon>Bacteria</taxon>
        <taxon>Bacillati</taxon>
        <taxon>Actinomycetota</taxon>
        <taxon>Thermoleophilia</taxon>
        <taxon>Solirubrobacterales</taxon>
        <taxon>Paraconexibacteraceae</taxon>
        <taxon>Paraconexibacter</taxon>
    </lineage>
</organism>
<feature type="region of interest" description="Disordered" evidence="1">
    <location>
        <begin position="284"/>
        <end position="328"/>
    </location>
</feature>
<comment type="caution">
    <text evidence="3">The sequence shown here is derived from an EMBL/GenBank/DDBJ whole genome shotgun (WGS) entry which is preliminary data.</text>
</comment>
<reference evidence="3 4" key="1">
    <citation type="submission" date="2018-03" db="EMBL/GenBank/DDBJ databases">
        <title>Aquarubrobacter algicola gen. nov., sp. nov., a novel actinobacterium isolated from shallow eutrophic lake during the end of cyanobacterial harmful algal blooms.</title>
        <authorList>
            <person name="Chun S.J."/>
        </authorList>
    </citation>
    <scope>NUCLEOTIDE SEQUENCE [LARGE SCALE GENOMIC DNA]</scope>
    <source>
        <strain evidence="3 4">Seoho-28</strain>
    </source>
</reference>
<evidence type="ECO:0000256" key="2">
    <source>
        <dbReference type="SAM" id="SignalP"/>
    </source>
</evidence>
<feature type="chain" id="PRO_5015548831" evidence="2">
    <location>
        <begin position="28"/>
        <end position="328"/>
    </location>
</feature>
<dbReference type="EMBL" id="PYYB01000001">
    <property type="protein sequence ID" value="PTL60400.1"/>
    <property type="molecule type" value="Genomic_DNA"/>
</dbReference>
<keyword evidence="4" id="KW-1185">Reference proteome</keyword>
<feature type="signal peptide" evidence="2">
    <location>
        <begin position="1"/>
        <end position="27"/>
    </location>
</feature>
<evidence type="ECO:0000313" key="4">
    <source>
        <dbReference type="Proteomes" id="UP000240739"/>
    </source>
</evidence>
<sequence length="328" mass="35927">MSRLSRPLLLPLALVALGGSVAASAVAQDPAPTPAPTPVATPTPTPTPAPAVDPNPCRRPELRLRCPDLVMRTPYGFHLLRTKKGRSLLATTNAIVNVGDGPLEVRGRRITRTRMSARQVLRGRTAATTRVQPPNGSIRFFDTRTRGTYWKFEDAAGFELWALDAQGFRTRLVRTGPKIFYCYRDLTRVRSLATRRPYRGSPRTRQYGACSQKGPISRVTLGTSVGWADIYPWRYPQNWIDVTGFSGCFAYVHKADPSNRFVELDERNNASAVSVRLPWRGSGGRRGCPTVRAGAPPRTATDPVPTEGDVQPPENPYGGGYSAVGRGT</sequence>
<protein>
    <submittedName>
        <fullName evidence="3">Uncharacterized protein</fullName>
    </submittedName>
</protein>
<dbReference type="AlphaFoldDB" id="A0A2T4UMD4"/>
<feature type="compositionally biased region" description="Gly residues" evidence="1">
    <location>
        <begin position="317"/>
        <end position="328"/>
    </location>
</feature>
<proteinExistence type="predicted"/>
<dbReference type="RefSeq" id="WP_107569045.1">
    <property type="nucleotide sequence ID" value="NZ_PYYB01000001.1"/>
</dbReference>
<accession>A0A2T4UMD4</accession>
<dbReference type="Proteomes" id="UP000240739">
    <property type="component" value="Unassembled WGS sequence"/>
</dbReference>
<evidence type="ECO:0000313" key="3">
    <source>
        <dbReference type="EMBL" id="PTL60400.1"/>
    </source>
</evidence>
<keyword evidence="2" id="KW-0732">Signal</keyword>
<evidence type="ECO:0000256" key="1">
    <source>
        <dbReference type="SAM" id="MobiDB-lite"/>
    </source>
</evidence>
<feature type="compositionally biased region" description="Pro residues" evidence="1">
    <location>
        <begin position="31"/>
        <end position="53"/>
    </location>
</feature>
<feature type="region of interest" description="Disordered" evidence="1">
    <location>
        <begin position="27"/>
        <end position="58"/>
    </location>
</feature>
<dbReference type="OrthoDB" id="914406at2"/>